<evidence type="ECO:0000313" key="3">
    <source>
        <dbReference type="Proteomes" id="UP000803844"/>
    </source>
</evidence>
<feature type="compositionally biased region" description="Low complexity" evidence="1">
    <location>
        <begin position="303"/>
        <end position="315"/>
    </location>
</feature>
<evidence type="ECO:0000256" key="1">
    <source>
        <dbReference type="SAM" id="MobiDB-lite"/>
    </source>
</evidence>
<gene>
    <name evidence="2" type="ORF">M406DRAFT_71935</name>
</gene>
<feature type="region of interest" description="Disordered" evidence="1">
    <location>
        <begin position="262"/>
        <end position="282"/>
    </location>
</feature>
<dbReference type="GeneID" id="63842639"/>
<dbReference type="EMBL" id="MU032345">
    <property type="protein sequence ID" value="KAF3768976.1"/>
    <property type="molecule type" value="Genomic_DNA"/>
</dbReference>
<feature type="compositionally biased region" description="Low complexity" evidence="1">
    <location>
        <begin position="69"/>
        <end position="94"/>
    </location>
</feature>
<name>A0A9P4Y907_CRYP1</name>
<comment type="caution">
    <text evidence="2">The sequence shown here is derived from an EMBL/GenBank/DDBJ whole genome shotgun (WGS) entry which is preliminary data.</text>
</comment>
<accession>A0A9P4Y907</accession>
<dbReference type="Proteomes" id="UP000803844">
    <property type="component" value="Unassembled WGS sequence"/>
</dbReference>
<feature type="region of interest" description="Disordered" evidence="1">
    <location>
        <begin position="69"/>
        <end position="95"/>
    </location>
</feature>
<feature type="region of interest" description="Disordered" evidence="1">
    <location>
        <begin position="212"/>
        <end position="233"/>
    </location>
</feature>
<dbReference type="RefSeq" id="XP_040779937.1">
    <property type="nucleotide sequence ID" value="XM_040925510.1"/>
</dbReference>
<evidence type="ECO:0000313" key="2">
    <source>
        <dbReference type="EMBL" id="KAF3768976.1"/>
    </source>
</evidence>
<keyword evidence="3" id="KW-1185">Reference proteome</keyword>
<sequence>MGSTSTSIIWWPYLTTVYYTEPTRTPVPAASSWTTIGLTSSPSPTSVSSTSSMSSLSFASSPLSSSSSSLATMPLPSSSPMPAQDTTTAVAQQQPGPKLSKMEIIWIGATSGFVVIPFSRSQNQRRPRMWADLPISEPRRLGQSSRALLPWGANGEHRKTPVITVQPARRQRQVVDIGFYSGAGVDHVQTQMSQNQHADVGFYSGEAIDQVQQNEQPQPQPQPQPAGGNRGYDLFIGARNQLRLNAAVNLFHRATEELGEHVAAQANPPRSPTPSDHGSLEGGASLRRFKSIRQYVCSYVPRVSSSTPQSRSSTSLVAAISTTEQQQEDGAELHSEGPDATIVENSDGLSSRPWDSSEYAGSISSLTDVAPASAVMAVRRNAMSAVIVNIGGRSSAQRRPVRV</sequence>
<proteinExistence type="predicted"/>
<organism evidence="2 3">
    <name type="scientific">Cryphonectria parasitica (strain ATCC 38755 / EP155)</name>
    <dbReference type="NCBI Taxonomy" id="660469"/>
    <lineage>
        <taxon>Eukaryota</taxon>
        <taxon>Fungi</taxon>
        <taxon>Dikarya</taxon>
        <taxon>Ascomycota</taxon>
        <taxon>Pezizomycotina</taxon>
        <taxon>Sordariomycetes</taxon>
        <taxon>Sordariomycetidae</taxon>
        <taxon>Diaporthales</taxon>
        <taxon>Cryphonectriaceae</taxon>
        <taxon>Cryphonectria-Endothia species complex</taxon>
        <taxon>Cryphonectria</taxon>
    </lineage>
</organism>
<feature type="region of interest" description="Disordered" evidence="1">
    <location>
        <begin position="303"/>
        <end position="357"/>
    </location>
</feature>
<reference evidence="2" key="1">
    <citation type="journal article" date="2020" name="Phytopathology">
        <title>Genome sequence of the chestnut blight fungus Cryphonectria parasitica EP155: A fundamental resource for an archetypical invasive plant pathogen.</title>
        <authorList>
            <person name="Crouch J.A."/>
            <person name="Dawe A."/>
            <person name="Aerts A."/>
            <person name="Barry K."/>
            <person name="Churchill A.C.L."/>
            <person name="Grimwood J."/>
            <person name="Hillman B."/>
            <person name="Milgroom M.G."/>
            <person name="Pangilinan J."/>
            <person name="Smith M."/>
            <person name="Salamov A."/>
            <person name="Schmutz J."/>
            <person name="Yadav J."/>
            <person name="Grigoriev I.V."/>
            <person name="Nuss D."/>
        </authorList>
    </citation>
    <scope>NUCLEOTIDE SEQUENCE</scope>
    <source>
        <strain evidence="2">EP155</strain>
    </source>
</reference>
<dbReference type="AlphaFoldDB" id="A0A9P4Y907"/>
<protein>
    <submittedName>
        <fullName evidence="2">Uncharacterized protein</fullName>
    </submittedName>
</protein>